<dbReference type="PANTHER" id="PTHR43581">
    <property type="entry name" value="ATP/GTP PHOSPHATASE"/>
    <property type="match status" value="1"/>
</dbReference>
<evidence type="ECO:0000259" key="2">
    <source>
        <dbReference type="Pfam" id="PF20469"/>
    </source>
</evidence>
<dbReference type="EMBL" id="CP090569">
    <property type="protein sequence ID" value="USF86393.1"/>
    <property type="molecule type" value="Genomic_DNA"/>
</dbReference>
<dbReference type="CDD" id="cd01026">
    <property type="entry name" value="TOPRIM_OLD"/>
    <property type="match status" value="1"/>
</dbReference>
<dbReference type="GO" id="GO:0016887">
    <property type="term" value="F:ATP hydrolysis activity"/>
    <property type="evidence" value="ECO:0007669"/>
    <property type="project" value="InterPro"/>
</dbReference>
<dbReference type="InterPro" id="IPR003959">
    <property type="entry name" value="ATPase_AAA_core"/>
</dbReference>
<dbReference type="SUPFAM" id="SSF52540">
    <property type="entry name" value="P-loop containing nucleoside triphosphate hydrolases"/>
    <property type="match status" value="1"/>
</dbReference>
<dbReference type="Pfam" id="PF20469">
    <property type="entry name" value="OLD-like_TOPRIM"/>
    <property type="match status" value="1"/>
</dbReference>
<dbReference type="AlphaFoldDB" id="A0A9J6ZUD4"/>
<keyword evidence="4" id="KW-1185">Reference proteome</keyword>
<protein>
    <submittedName>
        <fullName evidence="3">AAA family ATPase</fullName>
    </submittedName>
</protein>
<sequence>MKIDYIEVKKFRSIDQCRITFNSVNAIVGQNNSGKSAVIRAMNAFFNPETEIEYFYQGKHSYTNNSTPRITLGFSDVSGTDNLDRYSKNNELEVQFSFTNKNKITYKYKNNNAYSVAPDGLIDDIKKKIAFVYIPPNRSPEQLRWEENTLIKELIEEYLKIETKKRDTLTPKFKSAANYLESGALKKISRDVESYYSLRHKFNFSLNFDRHANFLSFINGIQMHVNELGVNHHLDDCGTGLQSLTIIAFHRVLANLRHRNIVLGLEEPETNLHPQAQRELINSIIEDSEKSGIAQIVITTHSTVIIDNIEHERISLVRKIPDDRRGFKSKLFKLNDTFFHDHGLEEFKYYQFHLYRNSDFFYANYVILVESKNDAEVIKHLARRESINLDLYGISIINIDGVKNLAYPLYIVRDLGIPYLAILDKDYFLPYLNDKLDLSRNVQGLPKYRAEYKNNNLLEELIETQRARDQILSKLNSNHTAAMDLLLRYKLICMNYNLEMDLLCSDKAVELMSQYLGLTEEQSNRKFLLEERKKTIKAIDSMLYVLERLDNRNLPNSYKKIKKEIIEITKRC</sequence>
<dbReference type="GO" id="GO:0005524">
    <property type="term" value="F:ATP binding"/>
    <property type="evidence" value="ECO:0007669"/>
    <property type="project" value="InterPro"/>
</dbReference>
<dbReference type="InterPro" id="IPR027417">
    <property type="entry name" value="P-loop_NTPase"/>
</dbReference>
<dbReference type="PANTHER" id="PTHR43581:SF2">
    <property type="entry name" value="EXCINUCLEASE ATPASE SUBUNIT"/>
    <property type="match status" value="1"/>
</dbReference>
<evidence type="ECO:0000313" key="4">
    <source>
        <dbReference type="Proteomes" id="UP001056649"/>
    </source>
</evidence>
<gene>
    <name evidence="3" type="ORF">L0Y14_09570</name>
</gene>
<proteinExistence type="predicted"/>
<feature type="domain" description="OLD protein-like TOPRIM" evidence="2">
    <location>
        <begin position="361"/>
        <end position="426"/>
    </location>
</feature>
<dbReference type="Pfam" id="PF13304">
    <property type="entry name" value="AAA_21"/>
    <property type="match status" value="1"/>
</dbReference>
<dbReference type="Gene3D" id="3.40.50.300">
    <property type="entry name" value="P-loop containing nucleotide triphosphate hydrolases"/>
    <property type="match status" value="1"/>
</dbReference>
<name>A0A9J6ZUD4_9GAMM</name>
<feature type="domain" description="ATPase AAA-type core" evidence="1">
    <location>
        <begin position="24"/>
        <end position="307"/>
    </location>
</feature>
<dbReference type="InterPro" id="IPR051396">
    <property type="entry name" value="Bact_Antivir_Def_Nuclease"/>
</dbReference>
<dbReference type="InterPro" id="IPR034139">
    <property type="entry name" value="TOPRIM_OLD"/>
</dbReference>
<organism evidence="3 4">
    <name type="scientific">Candidatus Endoriftia persephonae</name>
    <dbReference type="NCBI Taxonomy" id="393765"/>
    <lineage>
        <taxon>Bacteria</taxon>
        <taxon>Pseudomonadati</taxon>
        <taxon>Pseudomonadota</taxon>
        <taxon>Gammaproteobacteria</taxon>
        <taxon>Chromatiales</taxon>
        <taxon>Sedimenticolaceae</taxon>
        <taxon>Candidatus Endoriftia</taxon>
    </lineage>
</organism>
<dbReference type="Proteomes" id="UP001056649">
    <property type="component" value="Chromosome"/>
</dbReference>
<evidence type="ECO:0000313" key="3">
    <source>
        <dbReference type="EMBL" id="USF86393.1"/>
    </source>
</evidence>
<reference evidence="3" key="1">
    <citation type="journal article" date="2022" name="Mol. Ecol. Resour.">
        <title>The complete and closed genome of the facultative generalist Candidatus Endoriftia persephone from deep-sea hydrothermal vents.</title>
        <authorList>
            <person name="de Oliveira A.L."/>
            <person name="Srivastava A."/>
            <person name="Espada-Hinojosa S."/>
            <person name="Bright M."/>
        </authorList>
    </citation>
    <scope>NUCLEOTIDE SEQUENCE</scope>
    <source>
        <strain evidence="3">Tica-EPR-9o50.N</strain>
    </source>
</reference>
<dbReference type="RefSeq" id="WP_251859178.1">
    <property type="nucleotide sequence ID" value="NZ_CP090569.1"/>
</dbReference>
<dbReference type="KEGG" id="eps:L0Y14_09570"/>
<accession>A0A9J6ZUD4</accession>
<evidence type="ECO:0000259" key="1">
    <source>
        <dbReference type="Pfam" id="PF13304"/>
    </source>
</evidence>